<organism evidence="3 4">
    <name type="scientific">Fulvivirga sediminis</name>
    <dbReference type="NCBI Taxonomy" id="2803949"/>
    <lineage>
        <taxon>Bacteria</taxon>
        <taxon>Pseudomonadati</taxon>
        <taxon>Bacteroidota</taxon>
        <taxon>Cytophagia</taxon>
        <taxon>Cytophagales</taxon>
        <taxon>Fulvivirgaceae</taxon>
        <taxon>Fulvivirga</taxon>
    </lineage>
</organism>
<dbReference type="InterPro" id="IPR000073">
    <property type="entry name" value="AB_hydrolase_1"/>
</dbReference>
<keyword evidence="1 3" id="KW-0378">Hydrolase</keyword>
<gene>
    <name evidence="3" type="ORF">JL102_00940</name>
</gene>
<dbReference type="Pfam" id="PF00561">
    <property type="entry name" value="Abhydrolase_1"/>
    <property type="match status" value="1"/>
</dbReference>
<reference evidence="3" key="1">
    <citation type="submission" date="2021-01" db="EMBL/GenBank/DDBJ databases">
        <title>Fulvivirga kasyanovii gen. nov., sp nov., a novel member of the phylum Bacteroidetes isolated from seawater in a mussel farm.</title>
        <authorList>
            <person name="Zhao L.-H."/>
            <person name="Wang Z.-J."/>
        </authorList>
    </citation>
    <scope>NUCLEOTIDE SEQUENCE</scope>
    <source>
        <strain evidence="3">2943</strain>
    </source>
</reference>
<dbReference type="Gene3D" id="3.40.50.1820">
    <property type="entry name" value="alpha/beta hydrolase"/>
    <property type="match status" value="1"/>
</dbReference>
<evidence type="ECO:0000313" key="4">
    <source>
        <dbReference type="Proteomes" id="UP000659388"/>
    </source>
</evidence>
<dbReference type="InterPro" id="IPR029058">
    <property type="entry name" value="AB_hydrolase_fold"/>
</dbReference>
<dbReference type="SUPFAM" id="SSF53474">
    <property type="entry name" value="alpha/beta-Hydrolases"/>
    <property type="match status" value="1"/>
</dbReference>
<feature type="domain" description="AB hydrolase-1" evidence="2">
    <location>
        <begin position="12"/>
        <end position="110"/>
    </location>
</feature>
<dbReference type="EMBL" id="JAESIY010000001">
    <property type="protein sequence ID" value="MBL3654677.1"/>
    <property type="molecule type" value="Genomic_DNA"/>
</dbReference>
<dbReference type="PANTHER" id="PTHR46118:SF4">
    <property type="entry name" value="PROTEIN ABHD11"/>
    <property type="match status" value="1"/>
</dbReference>
<comment type="caution">
    <text evidence="3">The sequence shown here is derived from an EMBL/GenBank/DDBJ whole genome shotgun (WGS) entry which is preliminary data.</text>
</comment>
<sequence>MELNYKAIGEGKPLIILHGVFGSADNWLTIAKELAEHHFKVYLLDQRNHGDSPHSDEFSYQAMADDLHEFIEKHELDKPFILGHSMGGKAAMKFSVNYSDEWEKMIVVDIAPKAYPVHHDKILTGLKSIDLDAIKSRGDADKQLSEYVPDLGTRQFLLKNLARNESGGYKWKINLDVINEKIEAIGEGQEDRLAIEKEVLFIRGGKSDYVQDSDIILITQLFPNSEVKTIEGAGHWVHAEKSEEVIKLILDFLR</sequence>
<evidence type="ECO:0000313" key="3">
    <source>
        <dbReference type="EMBL" id="MBL3654677.1"/>
    </source>
</evidence>
<dbReference type="RefSeq" id="WP_202241711.1">
    <property type="nucleotide sequence ID" value="NZ_JAESIY010000001.1"/>
</dbReference>
<evidence type="ECO:0000259" key="2">
    <source>
        <dbReference type="Pfam" id="PF00561"/>
    </source>
</evidence>
<protein>
    <submittedName>
        <fullName evidence="3">Alpha/beta fold hydrolase</fullName>
    </submittedName>
</protein>
<name>A0A937F1Q6_9BACT</name>
<dbReference type="GO" id="GO:0016787">
    <property type="term" value="F:hydrolase activity"/>
    <property type="evidence" value="ECO:0007669"/>
    <property type="project" value="UniProtKB-KW"/>
</dbReference>
<dbReference type="AlphaFoldDB" id="A0A937F1Q6"/>
<dbReference type="Proteomes" id="UP000659388">
    <property type="component" value="Unassembled WGS sequence"/>
</dbReference>
<accession>A0A937F1Q6</accession>
<dbReference type="PANTHER" id="PTHR46118">
    <property type="entry name" value="PROTEIN ABHD11"/>
    <property type="match status" value="1"/>
</dbReference>
<evidence type="ECO:0000256" key="1">
    <source>
        <dbReference type="ARBA" id="ARBA00022801"/>
    </source>
</evidence>
<keyword evidence="4" id="KW-1185">Reference proteome</keyword>
<proteinExistence type="predicted"/>